<protein>
    <recommendedName>
        <fullName evidence="4">Serine aminopeptidase S33 domain-containing protein</fullName>
    </recommendedName>
</protein>
<accession>A0A5N5MMW5</accession>
<evidence type="ECO:0000259" key="4">
    <source>
        <dbReference type="Pfam" id="PF12146"/>
    </source>
</evidence>
<feature type="domain" description="Serine aminopeptidase S33" evidence="4">
    <location>
        <begin position="204"/>
        <end position="392"/>
    </location>
</feature>
<dbReference type="AlphaFoldDB" id="A0A5N5MMW5"/>
<dbReference type="InterPro" id="IPR029058">
    <property type="entry name" value="AB_hydrolase_fold"/>
</dbReference>
<dbReference type="GO" id="GO:0016020">
    <property type="term" value="C:membrane"/>
    <property type="evidence" value="ECO:0007669"/>
    <property type="project" value="TreeGrafter"/>
</dbReference>
<dbReference type="InterPro" id="IPR022742">
    <property type="entry name" value="Hydrolase_4"/>
</dbReference>
<dbReference type="GO" id="GO:0004144">
    <property type="term" value="F:diacylglycerol O-acyltransferase activity"/>
    <property type="evidence" value="ECO:0007669"/>
    <property type="project" value="UniProtKB-ARBA"/>
</dbReference>
<dbReference type="GO" id="GO:0019432">
    <property type="term" value="P:triglyceride biosynthetic process"/>
    <property type="evidence" value="ECO:0007669"/>
    <property type="project" value="UniProtKB-ARBA"/>
</dbReference>
<dbReference type="PANTHER" id="PTHR22753">
    <property type="entry name" value="TRANSMEMBRANE PROTEIN 68"/>
    <property type="match status" value="1"/>
</dbReference>
<evidence type="ECO:0000256" key="2">
    <source>
        <dbReference type="ARBA" id="ARBA00022679"/>
    </source>
</evidence>
<dbReference type="Pfam" id="PF12146">
    <property type="entry name" value="Hydrolase_4"/>
    <property type="match status" value="1"/>
</dbReference>
<dbReference type="PANTHER" id="PTHR22753:SF14">
    <property type="entry name" value="MONOACYLGLYCEROL_DIACYLGLYCEROL O-ACYLTRANSFERASE"/>
    <property type="match status" value="1"/>
</dbReference>
<reference evidence="6" key="1">
    <citation type="journal article" date="2019" name="Gigascience">
        <title>De novo genome assembly of the endangered Acer yangbiense, a plant species with extremely small populations endemic to Yunnan Province, China.</title>
        <authorList>
            <person name="Yang J."/>
            <person name="Wariss H.M."/>
            <person name="Tao L."/>
            <person name="Zhang R."/>
            <person name="Yun Q."/>
            <person name="Hollingsworth P."/>
            <person name="Dao Z."/>
            <person name="Luo G."/>
            <person name="Guo H."/>
            <person name="Ma Y."/>
            <person name="Sun W."/>
        </authorList>
    </citation>
    <scope>NUCLEOTIDE SEQUENCE [LARGE SCALE GENOMIC DNA]</scope>
    <source>
        <strain evidence="6">cv. br00</strain>
    </source>
</reference>
<dbReference type="Proteomes" id="UP000326939">
    <property type="component" value="Chromosome 5"/>
</dbReference>
<gene>
    <name evidence="5" type="ORF">DKX38_007236</name>
</gene>
<evidence type="ECO:0000313" key="5">
    <source>
        <dbReference type="EMBL" id="KAB5556327.1"/>
    </source>
</evidence>
<dbReference type="InterPro" id="IPR007130">
    <property type="entry name" value="DAGAT"/>
</dbReference>
<comment type="caution">
    <text evidence="5">The sequence shown here is derived from an EMBL/GenBank/DDBJ whole genome shotgun (WGS) entry which is preliminary data.</text>
</comment>
<keyword evidence="3" id="KW-0012">Acyltransferase</keyword>
<evidence type="ECO:0000256" key="1">
    <source>
        <dbReference type="ARBA" id="ARBA00005420"/>
    </source>
</evidence>
<proteinExistence type="inferred from homology"/>
<dbReference type="CDD" id="cd07987">
    <property type="entry name" value="LPLAT_MGAT-like"/>
    <property type="match status" value="1"/>
</dbReference>
<name>A0A5N5MMW5_9ROSI</name>
<keyword evidence="6" id="KW-1185">Reference proteome</keyword>
<organism evidence="5 6">
    <name type="scientific">Salix brachista</name>
    <dbReference type="NCBI Taxonomy" id="2182728"/>
    <lineage>
        <taxon>Eukaryota</taxon>
        <taxon>Viridiplantae</taxon>
        <taxon>Streptophyta</taxon>
        <taxon>Embryophyta</taxon>
        <taxon>Tracheophyta</taxon>
        <taxon>Spermatophyta</taxon>
        <taxon>Magnoliopsida</taxon>
        <taxon>eudicotyledons</taxon>
        <taxon>Gunneridae</taxon>
        <taxon>Pentapetalae</taxon>
        <taxon>rosids</taxon>
        <taxon>fabids</taxon>
        <taxon>Malpighiales</taxon>
        <taxon>Salicaceae</taxon>
        <taxon>Saliceae</taxon>
        <taxon>Salix</taxon>
    </lineage>
</organism>
<dbReference type="Pfam" id="PF03982">
    <property type="entry name" value="DAGAT"/>
    <property type="match status" value="1"/>
</dbReference>
<evidence type="ECO:0000313" key="6">
    <source>
        <dbReference type="Proteomes" id="UP000326939"/>
    </source>
</evidence>
<dbReference type="Gene3D" id="3.40.50.1820">
    <property type="entry name" value="alpha/beta hydrolase"/>
    <property type="match status" value="1"/>
</dbReference>
<evidence type="ECO:0000256" key="3">
    <source>
        <dbReference type="ARBA" id="ARBA00023315"/>
    </source>
</evidence>
<dbReference type="SUPFAM" id="SSF53474">
    <property type="entry name" value="alpha/beta-Hydrolases"/>
    <property type="match status" value="1"/>
</dbReference>
<dbReference type="EMBL" id="VDCV01000005">
    <property type="protein sequence ID" value="KAB5556327.1"/>
    <property type="molecule type" value="Genomic_DNA"/>
</dbReference>
<comment type="similarity">
    <text evidence="1">Belongs to the diacylglycerol acyltransferase family.</text>
</comment>
<sequence>MPLAVNSLALPYFVTNSEVRLRSRVRVQSLGSDRESKILSSDSIPVKGTSIEEKEKNGDLVDGFVRKREKSDEGLVDGGNGRLKYTRVEKKRVKDVISNDLEVLWDDGYGTKTVRDYLEGAKEIIRPDGGPPRWFCPVECGQPLKDSPILLFCPGIDGVGLGLTLHHKALGKVFEVRCLHIPVYDRTPFEGLVKFVEKTVRLEHALSPNKPIYLVGESFGGCLALAVAARNPQIDLVLILANPATSFNRSQLQPLFPLLEALPDELHSAVPYLLSFVMGDPVKMATVNIESKLPPRLQIEQLSNNLTAMLPSLTGLADIIPKDTLLWKLKLLKSAAAYANSRLHSVKAEVLVLSSGKDQMLPSGDESQRLKSSLKNCTVRHFKENGHTVLLEDGVNLLTVIKGTSKYRRSRRLDYVSNYVPPSMSEFKRISAEVGRKLYSAQEVVGKGSSVYDMQYGCPSIPSLNLSCFGVAACQSKLLVPGILLCQPEPKLIYNHMNFRLLQTASSAAMFSTLDDGKIVRGLGGVPNEGPVLLVGYHMLLGLELPSLVEAFLREKNIMIRGMTHPMAFSGGLENSSAEFQMTDWMKVMGAVPVTASNIYRLLSTNSHVLLYPGGAREAFHYKGEEYKLIWPKQQEFVRMAARFGATIVPFGAVGEDDIAELVLDYNDLMKIPVVNGYIRDAARKSIKIRDESQGEVANQMFYMPGLLPKVPGRFYYLFGKPIETKGKGEMLEDKENANQLYLHIKSEVESCLAYLLKKREDDPHRSIIDRTVYRALRSPADEVPAFDP</sequence>
<keyword evidence="2" id="KW-0808">Transferase</keyword>